<sequence>MGGRPKPLRLGDNLRRQGPRTLPKILRHIPSRDPHSSIQGCLGLEEDEELFNSCIDTMKRLADEHLNPTLTLEDQPPVQWARFREQLVEELPLMGEFGEEIWPAKAYVRYWHYLHRRNRAYQLRKAEERKQNRGSFKKVLSTSAQASQPPSHAPPVMSSQAVTEIDLRKARQRTRAWTAGPSARQVAVEEQLSGKPASQRGIHTARASAAFPSTYPVAPDTTPENSTGPRFLSITAVPPGESRASKLEPVRAFLCRHSSERLLGTLFRLGVRDLDTLHELARTSRRREWMERLIGNRLSALEWKNLQDGLDELLHGEGLDPGTGK</sequence>
<dbReference type="AlphaFoldDB" id="A0A1Y2IK66"/>
<organism evidence="2 3">
    <name type="scientific">Trametes coccinea (strain BRFM310)</name>
    <name type="common">Pycnoporus coccineus</name>
    <dbReference type="NCBI Taxonomy" id="1353009"/>
    <lineage>
        <taxon>Eukaryota</taxon>
        <taxon>Fungi</taxon>
        <taxon>Dikarya</taxon>
        <taxon>Basidiomycota</taxon>
        <taxon>Agaricomycotina</taxon>
        <taxon>Agaricomycetes</taxon>
        <taxon>Polyporales</taxon>
        <taxon>Polyporaceae</taxon>
        <taxon>Trametes</taxon>
    </lineage>
</organism>
<evidence type="ECO:0000313" key="3">
    <source>
        <dbReference type="Proteomes" id="UP000193067"/>
    </source>
</evidence>
<dbReference type="EMBL" id="KZ084110">
    <property type="protein sequence ID" value="OSD01539.1"/>
    <property type="molecule type" value="Genomic_DNA"/>
</dbReference>
<dbReference type="OrthoDB" id="2756736at2759"/>
<evidence type="ECO:0000313" key="2">
    <source>
        <dbReference type="EMBL" id="OSD01539.1"/>
    </source>
</evidence>
<proteinExistence type="predicted"/>
<keyword evidence="3" id="KW-1185">Reference proteome</keyword>
<feature type="region of interest" description="Disordered" evidence="1">
    <location>
        <begin position="172"/>
        <end position="232"/>
    </location>
</feature>
<dbReference type="Proteomes" id="UP000193067">
    <property type="component" value="Unassembled WGS sequence"/>
</dbReference>
<reference evidence="2 3" key="1">
    <citation type="journal article" date="2015" name="Biotechnol. Biofuels">
        <title>Enhanced degradation of softwood versus hardwood by the white-rot fungus Pycnoporus coccineus.</title>
        <authorList>
            <person name="Couturier M."/>
            <person name="Navarro D."/>
            <person name="Chevret D."/>
            <person name="Henrissat B."/>
            <person name="Piumi F."/>
            <person name="Ruiz-Duenas F.J."/>
            <person name="Martinez A.T."/>
            <person name="Grigoriev I.V."/>
            <person name="Riley R."/>
            <person name="Lipzen A."/>
            <person name="Berrin J.G."/>
            <person name="Master E.R."/>
            <person name="Rosso M.N."/>
        </authorList>
    </citation>
    <scope>NUCLEOTIDE SEQUENCE [LARGE SCALE GENOMIC DNA]</scope>
    <source>
        <strain evidence="2 3">BRFM310</strain>
    </source>
</reference>
<feature type="region of interest" description="Disordered" evidence="1">
    <location>
        <begin position="127"/>
        <end position="160"/>
    </location>
</feature>
<evidence type="ECO:0000256" key="1">
    <source>
        <dbReference type="SAM" id="MobiDB-lite"/>
    </source>
</evidence>
<gene>
    <name evidence="2" type="ORF">PYCCODRAFT_483491</name>
</gene>
<name>A0A1Y2IK66_TRAC3</name>
<accession>A0A1Y2IK66</accession>
<protein>
    <submittedName>
        <fullName evidence="2">Uncharacterized protein</fullName>
    </submittedName>
</protein>
<feature type="compositionally biased region" description="Low complexity" evidence="1">
    <location>
        <begin position="141"/>
        <end position="150"/>
    </location>
</feature>